<proteinExistence type="predicted"/>
<protein>
    <submittedName>
        <fullName evidence="2">Uncharacterized protein</fullName>
    </submittedName>
</protein>
<dbReference type="Proteomes" id="UP001063166">
    <property type="component" value="Unassembled WGS sequence"/>
</dbReference>
<reference evidence="2" key="1">
    <citation type="submission" date="2022-07" db="EMBL/GenBank/DDBJ databases">
        <title>The genome of Lyophyllum shimeji provides insight into the initial evolution of ectomycorrhizal fungal genome.</title>
        <authorList>
            <person name="Kobayashi Y."/>
            <person name="Shibata T."/>
            <person name="Hirakawa H."/>
            <person name="Shigenobu S."/>
            <person name="Nishiyama T."/>
            <person name="Yamada A."/>
            <person name="Hasebe M."/>
            <person name="Kawaguchi M."/>
        </authorList>
    </citation>
    <scope>NUCLEOTIDE SEQUENCE</scope>
    <source>
        <strain evidence="2">AT787</strain>
    </source>
</reference>
<dbReference type="EMBL" id="BRPK01000045">
    <property type="protein sequence ID" value="GLB45969.1"/>
    <property type="molecule type" value="Genomic_DNA"/>
</dbReference>
<comment type="caution">
    <text evidence="2">The sequence shown here is derived from an EMBL/GenBank/DDBJ whole genome shotgun (WGS) entry which is preliminary data.</text>
</comment>
<evidence type="ECO:0000313" key="3">
    <source>
        <dbReference type="Proteomes" id="UP001063166"/>
    </source>
</evidence>
<dbReference type="AlphaFoldDB" id="A0A9P3US79"/>
<keyword evidence="3" id="KW-1185">Reference proteome</keyword>
<feature type="compositionally biased region" description="Polar residues" evidence="1">
    <location>
        <begin position="52"/>
        <end position="70"/>
    </location>
</feature>
<name>A0A9P3US79_LYOSH</name>
<sequence>MGGPIAELAVGGDVARTMELFPAYQLNFERQYQPPLFPRPTSTTPPAVPTIKPSTTSPSMSTQNSISASSNGASLARVSKRFIASRASAKFALPLRALPSH</sequence>
<accession>A0A9P3US79</accession>
<evidence type="ECO:0000313" key="2">
    <source>
        <dbReference type="EMBL" id="GLB45969.1"/>
    </source>
</evidence>
<gene>
    <name evidence="2" type="ORF">LshimejAT787_4500070</name>
</gene>
<feature type="region of interest" description="Disordered" evidence="1">
    <location>
        <begin position="34"/>
        <end position="70"/>
    </location>
</feature>
<evidence type="ECO:0000256" key="1">
    <source>
        <dbReference type="SAM" id="MobiDB-lite"/>
    </source>
</evidence>
<organism evidence="2 3">
    <name type="scientific">Lyophyllum shimeji</name>
    <name type="common">Hon-shimeji</name>
    <name type="synonym">Tricholoma shimeji</name>
    <dbReference type="NCBI Taxonomy" id="47721"/>
    <lineage>
        <taxon>Eukaryota</taxon>
        <taxon>Fungi</taxon>
        <taxon>Dikarya</taxon>
        <taxon>Basidiomycota</taxon>
        <taxon>Agaricomycotina</taxon>
        <taxon>Agaricomycetes</taxon>
        <taxon>Agaricomycetidae</taxon>
        <taxon>Agaricales</taxon>
        <taxon>Tricholomatineae</taxon>
        <taxon>Lyophyllaceae</taxon>
        <taxon>Lyophyllum</taxon>
    </lineage>
</organism>